<gene>
    <name evidence="1" type="ORF">NCTC12227_01719</name>
</gene>
<name>A0A448UDI1_9NEIS</name>
<dbReference type="AlphaFoldDB" id="A0A448UDI1"/>
<evidence type="ECO:0000313" key="1">
    <source>
        <dbReference type="EMBL" id="VEJ21952.1"/>
    </source>
</evidence>
<keyword evidence="2" id="KW-1185">Reference proteome</keyword>
<dbReference type="KEGG" id="nani:NCTC12227_01719"/>
<dbReference type="Proteomes" id="UP000268229">
    <property type="component" value="Chromosome"/>
</dbReference>
<dbReference type="EMBL" id="LR134516">
    <property type="protein sequence ID" value="VEJ21952.1"/>
    <property type="molecule type" value="Genomic_DNA"/>
</dbReference>
<protein>
    <submittedName>
        <fullName evidence="1">Uncharacterized protein</fullName>
    </submittedName>
</protein>
<reference evidence="1 2" key="1">
    <citation type="submission" date="2018-12" db="EMBL/GenBank/DDBJ databases">
        <authorList>
            <consortium name="Pathogen Informatics"/>
        </authorList>
    </citation>
    <scope>NUCLEOTIDE SEQUENCE [LARGE SCALE GENOMIC DNA]</scope>
    <source>
        <strain evidence="1 2">NCTC12227</strain>
    </source>
</reference>
<organism evidence="1 2">
    <name type="scientific">Neisseria animaloris</name>
    <dbReference type="NCBI Taxonomy" id="326522"/>
    <lineage>
        <taxon>Bacteria</taxon>
        <taxon>Pseudomonadati</taxon>
        <taxon>Pseudomonadota</taxon>
        <taxon>Betaproteobacteria</taxon>
        <taxon>Neisseriales</taxon>
        <taxon>Neisseriaceae</taxon>
        <taxon>Neisseria</taxon>
    </lineage>
</organism>
<accession>A0A448UDI1</accession>
<proteinExistence type="predicted"/>
<evidence type="ECO:0000313" key="2">
    <source>
        <dbReference type="Proteomes" id="UP000268229"/>
    </source>
</evidence>
<sequence length="80" mass="9209">MNEERPSENRNGSLYNRLFRRPANHAEGRLKGGKIWQIDLTCHGVAALQPEENHFAGCHGGNRIGYVLLYRLRFAALYRK</sequence>